<reference evidence="2" key="1">
    <citation type="submission" date="2020-10" db="EMBL/GenBank/DDBJ databases">
        <authorList>
            <person name="Gilroy R."/>
        </authorList>
    </citation>
    <scope>NUCLEOTIDE SEQUENCE</scope>
    <source>
        <strain evidence="2">13766</strain>
    </source>
</reference>
<dbReference type="AlphaFoldDB" id="A0A9D1K8E8"/>
<dbReference type="EMBL" id="DVJN01000247">
    <property type="protein sequence ID" value="HIS93913.1"/>
    <property type="molecule type" value="Genomic_DNA"/>
</dbReference>
<reference evidence="2" key="2">
    <citation type="journal article" date="2021" name="PeerJ">
        <title>Extensive microbial diversity within the chicken gut microbiome revealed by metagenomics and culture.</title>
        <authorList>
            <person name="Gilroy R."/>
            <person name="Ravi A."/>
            <person name="Getino M."/>
            <person name="Pursley I."/>
            <person name="Horton D.L."/>
            <person name="Alikhan N.F."/>
            <person name="Baker D."/>
            <person name="Gharbi K."/>
            <person name="Hall N."/>
            <person name="Watson M."/>
            <person name="Adriaenssens E.M."/>
            <person name="Foster-Nyarko E."/>
            <person name="Jarju S."/>
            <person name="Secka A."/>
            <person name="Antonio M."/>
            <person name="Oren A."/>
            <person name="Chaudhuri R.R."/>
            <person name="La Ragione R."/>
            <person name="Hildebrand F."/>
            <person name="Pallen M.J."/>
        </authorList>
    </citation>
    <scope>NUCLEOTIDE SEQUENCE</scope>
    <source>
        <strain evidence="2">13766</strain>
    </source>
</reference>
<dbReference type="SUPFAM" id="SSF51445">
    <property type="entry name" value="(Trans)glycosidases"/>
    <property type="match status" value="1"/>
</dbReference>
<gene>
    <name evidence="2" type="ORF">IAA84_12935</name>
</gene>
<evidence type="ECO:0000313" key="3">
    <source>
        <dbReference type="Proteomes" id="UP000824140"/>
    </source>
</evidence>
<evidence type="ECO:0000259" key="1">
    <source>
        <dbReference type="Pfam" id="PF19773"/>
    </source>
</evidence>
<dbReference type="PROSITE" id="PS51257">
    <property type="entry name" value="PROKAR_LIPOPROTEIN"/>
    <property type="match status" value="1"/>
</dbReference>
<organism evidence="2 3">
    <name type="scientific">Candidatus Alectryocaccomicrobium excrementavium</name>
    <dbReference type="NCBI Taxonomy" id="2840668"/>
    <lineage>
        <taxon>Bacteria</taxon>
        <taxon>Bacillati</taxon>
        <taxon>Bacillota</taxon>
        <taxon>Clostridia</taxon>
        <taxon>Candidatus Alectryocaccomicrobium</taxon>
    </lineage>
</organism>
<accession>A0A9D1K8E8</accession>
<dbReference type="Proteomes" id="UP000824140">
    <property type="component" value="Unassembled WGS sequence"/>
</dbReference>
<evidence type="ECO:0000313" key="2">
    <source>
        <dbReference type="EMBL" id="HIS93913.1"/>
    </source>
</evidence>
<protein>
    <recommendedName>
        <fullName evidence="1">DUF6259 domain-containing protein</fullName>
    </recommendedName>
</protein>
<feature type="domain" description="DUF6259" evidence="1">
    <location>
        <begin position="489"/>
        <end position="798"/>
    </location>
</feature>
<comment type="caution">
    <text evidence="2">The sequence shown here is derived from an EMBL/GenBank/DDBJ whole genome shotgun (WGS) entry which is preliminary data.</text>
</comment>
<dbReference type="InterPro" id="IPR046226">
    <property type="entry name" value="DUF6259"/>
</dbReference>
<sequence length="970" mass="107490">MNASKTFSFATGWSLTVSCQAGGLRFAIAHGDERMELSAQDALTLRRADGLRGVAEAAGLPRVLQARLLDGLVSWEEDENSLLLHACPRDAQTQAPIASLMAHYRLERAGENAVRITTWFGGEAPLTESTLTWMCLKAPVEDFTRLAGFDPDWSAPARELSHNVHFGSAALVGPKGYVMLTDCGEATFQPNAGRADRAVWRETPDDAALCALAARPGNLRRQDLALLDEAHPLCAVLAFGEGQPEERSFAANPLPTAAGPAGTEYRLTSGRLTMGVRAREDGVSLLGISLEDFSATAAAPLLPLCTLTLQDLETGGLVRISSEREWAGATIRATQHRLSVYLERPSSIDLSVFIEARATANDTIEWRTRVLNSSPRYTVRSATYPPISFSGGENICLFKPSASGRVEKNAYAREERWEGTYPSGFEGVVPVLGAYNPEKKRDSGLYVAIHAPEAARTDMSCAFFRRGQGVFRYEYPAEHMGTPANAFELHGCLVVSVLDGDWFDMARIYGAYLAGHAQWYKPLGREDSPAWMKDVPLYIMDWMPNDNPDAGPVPISIRPPVEPPRDNWYKKPIALARRLGLPMGYHLYNWHWIPFNNDYPYYFPVKEGLREGVEEMHKYGIRVMPYINGRIADTRDSRGETVRFERELLPGATKQLDGALDIETYASHEPDGSLCRLAAMCPTSPAWRETLAEIARKLFREYHMDAIYIDQVAAACVNLCCDPTHAHTPGNGEWWVRAYRLLMERLRQECPEGCGFTTESNAEPYADQFDGFLTWAWVFPNMVPFFPALYAGRIALLGRNTNGYKKGDAQYFRFHAAQAVMFGQQIGWMNADVVDDAGKIDFLERMCHMRWEHRAFFSQGEMLRPPRIAGGQSCFLTDSSMGMDDMQPADTVVASAWREGKNTMLAIANSGDAPARIHLVFDAQEYHLGPLAETRAYGAGEDIAVGEGSIRAHIGARSCLVFLYDPVCAP</sequence>
<dbReference type="Pfam" id="PF19773">
    <property type="entry name" value="DUF6259"/>
    <property type="match status" value="1"/>
</dbReference>
<name>A0A9D1K8E8_9FIRM</name>
<dbReference type="InterPro" id="IPR017853">
    <property type="entry name" value="GH"/>
</dbReference>
<proteinExistence type="predicted"/>